<dbReference type="SUPFAM" id="SSF46785">
    <property type="entry name" value="Winged helix' DNA-binding domain"/>
    <property type="match status" value="1"/>
</dbReference>
<accession>A0ABD5UU22</accession>
<evidence type="ECO:0000256" key="2">
    <source>
        <dbReference type="ARBA" id="ARBA00023125"/>
    </source>
</evidence>
<dbReference type="SMART" id="SM00346">
    <property type="entry name" value="HTH_ICLR"/>
    <property type="match status" value="1"/>
</dbReference>
<dbReference type="Proteomes" id="UP001596296">
    <property type="component" value="Unassembled WGS sequence"/>
</dbReference>
<proteinExistence type="predicted"/>
<dbReference type="PROSITE" id="PS51078">
    <property type="entry name" value="ICLR_ED"/>
    <property type="match status" value="1"/>
</dbReference>
<reference evidence="6 7" key="1">
    <citation type="journal article" date="2019" name="Int. J. Syst. Evol. Microbiol.">
        <title>The Global Catalogue of Microorganisms (GCM) 10K type strain sequencing project: providing services to taxonomists for standard genome sequencing and annotation.</title>
        <authorList>
            <consortium name="The Broad Institute Genomics Platform"/>
            <consortium name="The Broad Institute Genome Sequencing Center for Infectious Disease"/>
            <person name="Wu L."/>
            <person name="Ma J."/>
        </authorList>
    </citation>
    <scope>NUCLEOTIDE SEQUENCE [LARGE SCALE GENOMIC DNA]</scope>
    <source>
        <strain evidence="6 7">SKJ47</strain>
    </source>
</reference>
<dbReference type="Gene3D" id="1.10.10.10">
    <property type="entry name" value="Winged helix-like DNA-binding domain superfamily/Winged helix DNA-binding domain"/>
    <property type="match status" value="1"/>
</dbReference>
<keyword evidence="1" id="KW-0805">Transcription regulation</keyword>
<dbReference type="PROSITE" id="PS51077">
    <property type="entry name" value="HTH_ICLR"/>
    <property type="match status" value="1"/>
</dbReference>
<keyword evidence="7" id="KW-1185">Reference proteome</keyword>
<dbReference type="InterPro" id="IPR036390">
    <property type="entry name" value="WH_DNA-bd_sf"/>
</dbReference>
<dbReference type="InterPro" id="IPR014757">
    <property type="entry name" value="Tscrpt_reg_IclR_C"/>
</dbReference>
<dbReference type="InterPro" id="IPR029016">
    <property type="entry name" value="GAF-like_dom_sf"/>
</dbReference>
<feature type="domain" description="IclR-ED" evidence="5">
    <location>
        <begin position="70"/>
        <end position="258"/>
    </location>
</feature>
<dbReference type="SUPFAM" id="SSF55781">
    <property type="entry name" value="GAF domain-like"/>
    <property type="match status" value="1"/>
</dbReference>
<dbReference type="Pfam" id="PF09339">
    <property type="entry name" value="HTH_IclR"/>
    <property type="match status" value="1"/>
</dbReference>
<feature type="domain" description="HTH iclR-type" evidence="4">
    <location>
        <begin position="10"/>
        <end position="69"/>
    </location>
</feature>
<evidence type="ECO:0000259" key="4">
    <source>
        <dbReference type="PROSITE" id="PS51077"/>
    </source>
</evidence>
<dbReference type="CDD" id="cd00090">
    <property type="entry name" value="HTH_ARSR"/>
    <property type="match status" value="1"/>
</dbReference>
<name>A0ABD5UU22_9EURY</name>
<dbReference type="InterPro" id="IPR036388">
    <property type="entry name" value="WH-like_DNA-bd_sf"/>
</dbReference>
<dbReference type="InterPro" id="IPR050707">
    <property type="entry name" value="HTH_MetabolicPath_Reg"/>
</dbReference>
<evidence type="ECO:0000256" key="3">
    <source>
        <dbReference type="ARBA" id="ARBA00023163"/>
    </source>
</evidence>
<evidence type="ECO:0000256" key="1">
    <source>
        <dbReference type="ARBA" id="ARBA00023015"/>
    </source>
</evidence>
<keyword evidence="3" id="KW-0804">Transcription</keyword>
<dbReference type="RefSeq" id="WP_379740207.1">
    <property type="nucleotide sequence ID" value="NZ_JBHSVN010000001.1"/>
</dbReference>
<dbReference type="AlphaFoldDB" id="A0ABD5UU22"/>
<dbReference type="PANTHER" id="PTHR30136">
    <property type="entry name" value="HELIX-TURN-HELIX TRANSCRIPTIONAL REGULATOR, ICLR FAMILY"/>
    <property type="match status" value="1"/>
</dbReference>
<organism evidence="6 7">
    <name type="scientific">Halopenitus salinus</name>
    <dbReference type="NCBI Taxonomy" id="1198295"/>
    <lineage>
        <taxon>Archaea</taxon>
        <taxon>Methanobacteriati</taxon>
        <taxon>Methanobacteriota</taxon>
        <taxon>Stenosarchaea group</taxon>
        <taxon>Halobacteria</taxon>
        <taxon>Halobacteriales</taxon>
        <taxon>Haloferacaceae</taxon>
        <taxon>Halopenitus</taxon>
    </lineage>
</organism>
<gene>
    <name evidence="6" type="ORF">ACFQE9_03180</name>
</gene>
<dbReference type="Gene3D" id="3.30.450.40">
    <property type="match status" value="1"/>
</dbReference>
<protein>
    <submittedName>
        <fullName evidence="6">IclR family transcriptional regulator</fullName>
    </submittedName>
</protein>
<dbReference type="Pfam" id="PF01614">
    <property type="entry name" value="IclR_C"/>
    <property type="match status" value="1"/>
</dbReference>
<dbReference type="GO" id="GO:0006355">
    <property type="term" value="P:regulation of DNA-templated transcription"/>
    <property type="evidence" value="ECO:0007669"/>
    <property type="project" value="UniProtKB-ARBA"/>
</dbReference>
<evidence type="ECO:0000313" key="6">
    <source>
        <dbReference type="EMBL" id="MFC6891622.1"/>
    </source>
</evidence>
<evidence type="ECO:0000259" key="5">
    <source>
        <dbReference type="PROSITE" id="PS51078"/>
    </source>
</evidence>
<dbReference type="PANTHER" id="PTHR30136:SF35">
    <property type="entry name" value="HTH-TYPE TRANSCRIPTIONAL REGULATOR RV1719"/>
    <property type="match status" value="1"/>
</dbReference>
<comment type="caution">
    <text evidence="6">The sequence shown here is derived from an EMBL/GenBank/DDBJ whole genome shotgun (WGS) entry which is preliminary data.</text>
</comment>
<dbReference type="GO" id="GO:0003677">
    <property type="term" value="F:DNA binding"/>
    <property type="evidence" value="ECO:0007669"/>
    <property type="project" value="UniProtKB-KW"/>
</dbReference>
<dbReference type="InterPro" id="IPR005471">
    <property type="entry name" value="Tscrpt_reg_IclR_N"/>
</dbReference>
<dbReference type="InterPro" id="IPR011991">
    <property type="entry name" value="ArsR-like_HTH"/>
</dbReference>
<evidence type="ECO:0000313" key="7">
    <source>
        <dbReference type="Proteomes" id="UP001596296"/>
    </source>
</evidence>
<dbReference type="EMBL" id="JBHSXL010000003">
    <property type="protein sequence ID" value="MFC6891622.1"/>
    <property type="molecule type" value="Genomic_DNA"/>
</dbReference>
<keyword evidence="2" id="KW-0238">DNA-binding</keyword>
<sequence>MSRESGGRKIQSVDVSCTIIEYLRRANEATVSEVAEAVDLSPGSAHTHLATLMDHGYVRKADGTYRLGPEFLTLGEHVRNNDVLYRAAKEEIEDLAETTGESAHLIMEHRGRVLVLYEVFGDDAVGERYHARKREESLRHLHCTASGKALLAELPRDRVEAIVDEQGMEHRTENTITDLEELHEELGRIRDRGFAIADEEQMVGIRAVGAPIVCSDGRVAGALSVSGPASRMDDGRIHGELAERVVRAANVAEVNLNTERGV</sequence>